<keyword evidence="3" id="KW-1185">Reference proteome</keyword>
<proteinExistence type="predicted"/>
<sequence length="272" mass="27301">MMRFATILALCAAALFCCHATWAQEVNVTSSVVTATGQGSVTIPADIARVELGVQADSSNASQAQAAAANSSQAIVAALQALNVSKLQTSSISLTQLSFPSPTPFPLSGSSGSGAQPQTVFRATNIVSFEVPADQAGQAIDAAVAAGANTINSVQLIPSDNNVTTAQQEATRLAVANGIANARLVVSELGCEIVGVGTINLSPAFNPPSSSISKADKRPTPDAAAATQATTPVLAGEVDITASVQVNLLHSCPSAAISNINNATFPNSTATA</sequence>
<feature type="signal peptide" evidence="1">
    <location>
        <begin position="1"/>
        <end position="23"/>
    </location>
</feature>
<dbReference type="PANTHER" id="PTHR34387">
    <property type="entry name" value="SLR1258 PROTEIN"/>
    <property type="match status" value="1"/>
</dbReference>
<dbReference type="GeneID" id="14916521"/>
<feature type="chain" id="PRO_5003990562" description="DUF541 domain-containing protein" evidence="1">
    <location>
        <begin position="24"/>
        <end position="272"/>
    </location>
</feature>
<reference evidence="2 3" key="1">
    <citation type="journal article" date="2013" name="Genome Biol.">
        <title>Genome of Acanthamoeba castellanii highlights extensive lateral gene transfer and early evolution of tyrosine kinase signaling.</title>
        <authorList>
            <person name="Clarke M."/>
            <person name="Lohan A.J."/>
            <person name="Liu B."/>
            <person name="Lagkouvardos I."/>
            <person name="Roy S."/>
            <person name="Zafar N."/>
            <person name="Bertelli C."/>
            <person name="Schilde C."/>
            <person name="Kianianmomeni A."/>
            <person name="Burglin T.R."/>
            <person name="Frech C."/>
            <person name="Turcotte B."/>
            <person name="Kopec K.O."/>
            <person name="Synnott J.M."/>
            <person name="Choo C."/>
            <person name="Paponov I."/>
            <person name="Finkler A."/>
            <person name="Soon Heng Tan C."/>
            <person name="Hutchins A.P."/>
            <person name="Weinmeier T."/>
            <person name="Rattei T."/>
            <person name="Chu J.S."/>
            <person name="Gimenez G."/>
            <person name="Irimia M."/>
            <person name="Rigden D.J."/>
            <person name="Fitzpatrick D.A."/>
            <person name="Lorenzo-Morales J."/>
            <person name="Bateman A."/>
            <person name="Chiu C.H."/>
            <person name="Tang P."/>
            <person name="Hegemann P."/>
            <person name="Fromm H."/>
            <person name="Raoult D."/>
            <person name="Greub G."/>
            <person name="Miranda-Saavedra D."/>
            <person name="Chen N."/>
            <person name="Nash P."/>
            <person name="Ginger M.L."/>
            <person name="Horn M."/>
            <person name="Schaap P."/>
            <person name="Caler L."/>
            <person name="Loftus B."/>
        </authorList>
    </citation>
    <scope>NUCLEOTIDE SEQUENCE [LARGE SCALE GENOMIC DNA]</scope>
    <source>
        <strain evidence="2 3">Neff</strain>
    </source>
</reference>
<gene>
    <name evidence="2" type="ORF">ACA1_188530</name>
</gene>
<dbReference type="AlphaFoldDB" id="L8GSC8"/>
<dbReference type="OMA" id="CCHATWA"/>
<evidence type="ECO:0000256" key="1">
    <source>
        <dbReference type="SAM" id="SignalP"/>
    </source>
</evidence>
<accession>L8GSC8</accession>
<dbReference type="Gene3D" id="3.30.110.170">
    <property type="entry name" value="Protein of unknown function (DUF541), domain 1"/>
    <property type="match status" value="1"/>
</dbReference>
<organism evidence="2 3">
    <name type="scientific">Acanthamoeba castellanii (strain ATCC 30010 / Neff)</name>
    <dbReference type="NCBI Taxonomy" id="1257118"/>
    <lineage>
        <taxon>Eukaryota</taxon>
        <taxon>Amoebozoa</taxon>
        <taxon>Discosea</taxon>
        <taxon>Longamoebia</taxon>
        <taxon>Centramoebida</taxon>
        <taxon>Acanthamoebidae</taxon>
        <taxon>Acanthamoeba</taxon>
    </lineage>
</organism>
<dbReference type="Pfam" id="PF04402">
    <property type="entry name" value="SIMPL"/>
    <property type="match status" value="1"/>
</dbReference>
<dbReference type="RefSeq" id="XP_004337918.1">
    <property type="nucleotide sequence ID" value="XM_004337870.1"/>
</dbReference>
<dbReference type="VEuPathDB" id="AmoebaDB:ACA1_188530"/>
<dbReference type="GO" id="GO:0006974">
    <property type="term" value="P:DNA damage response"/>
    <property type="evidence" value="ECO:0007669"/>
    <property type="project" value="TreeGrafter"/>
</dbReference>
<name>L8GSC8_ACACF</name>
<dbReference type="InterPro" id="IPR007497">
    <property type="entry name" value="SIMPL/DUF541"/>
</dbReference>
<dbReference type="Proteomes" id="UP000011083">
    <property type="component" value="Unassembled WGS sequence"/>
</dbReference>
<dbReference type="PANTHER" id="PTHR34387:SF1">
    <property type="entry name" value="PERIPLASMIC IMMUNOGENIC PROTEIN"/>
    <property type="match status" value="1"/>
</dbReference>
<evidence type="ECO:0000313" key="3">
    <source>
        <dbReference type="Proteomes" id="UP000011083"/>
    </source>
</evidence>
<dbReference type="KEGG" id="acan:ACA1_188530"/>
<dbReference type="Gene3D" id="3.30.70.2970">
    <property type="entry name" value="Protein of unknown function (DUF541), domain 2"/>
    <property type="match status" value="1"/>
</dbReference>
<dbReference type="EMBL" id="KB008020">
    <property type="protein sequence ID" value="ELR15905.1"/>
    <property type="molecule type" value="Genomic_DNA"/>
</dbReference>
<keyword evidence="1" id="KW-0732">Signal</keyword>
<evidence type="ECO:0000313" key="2">
    <source>
        <dbReference type="EMBL" id="ELR15905.1"/>
    </source>
</evidence>
<dbReference type="InterPro" id="IPR052022">
    <property type="entry name" value="26kDa_periplasmic_antigen"/>
</dbReference>
<protein>
    <recommendedName>
        <fullName evidence="4">DUF541 domain-containing protein</fullName>
    </recommendedName>
</protein>
<evidence type="ECO:0008006" key="4">
    <source>
        <dbReference type="Google" id="ProtNLM"/>
    </source>
</evidence>